<dbReference type="InterPro" id="IPR036010">
    <property type="entry name" value="2Fe-2S_ferredoxin-like_sf"/>
</dbReference>
<dbReference type="PROSITE" id="PS00197">
    <property type="entry name" value="2FE2S_FER_1"/>
    <property type="match status" value="1"/>
</dbReference>
<dbReference type="SUPFAM" id="SSF54292">
    <property type="entry name" value="2Fe-2S ferredoxin-like"/>
    <property type="match status" value="1"/>
</dbReference>
<dbReference type="InterPro" id="IPR012675">
    <property type="entry name" value="Beta-grasp_dom_sf"/>
</dbReference>
<keyword evidence="7" id="KW-0411">Iron-sulfur</keyword>
<keyword evidence="5" id="KW-0249">Electron transport</keyword>
<proteinExistence type="inferred from homology"/>
<protein>
    <submittedName>
        <fullName evidence="10">Ferredoxin-1 (Modular protein)</fullName>
    </submittedName>
</protein>
<dbReference type="FunFam" id="3.10.20.30:FF:000014">
    <property type="entry name" value="Ferredoxin"/>
    <property type="match status" value="1"/>
</dbReference>
<sequence>MLNPLLEIIVKEVAKAATQEAAKALINYYTQTPKTRTSVATFTFAENIKEGDYVVENKTSRKSGDYEVTLITPDGTYKIGVNDDEYILDAAEESGVDLPYSCRAGACSACVGKLLSGTVDQWDNSFLDDDQIGDGYVLTCIAYATSDCTIITHQDEIFK</sequence>
<dbReference type="PROSITE" id="PS51085">
    <property type="entry name" value="2FE2S_FER_2"/>
    <property type="match status" value="1"/>
</dbReference>
<keyword evidence="6" id="KW-0408">Iron</keyword>
<accession>A0A1J1LEI6</accession>
<dbReference type="Gene3D" id="3.10.20.30">
    <property type="match status" value="1"/>
</dbReference>
<organism evidence="10 11">
    <name type="scientific">Planktothrix tepida PCC 9214</name>
    <dbReference type="NCBI Taxonomy" id="671072"/>
    <lineage>
        <taxon>Bacteria</taxon>
        <taxon>Bacillati</taxon>
        <taxon>Cyanobacteriota</taxon>
        <taxon>Cyanophyceae</taxon>
        <taxon>Oscillatoriophycideae</taxon>
        <taxon>Oscillatoriales</taxon>
        <taxon>Microcoleaceae</taxon>
        <taxon>Planktothrix</taxon>
    </lineage>
</organism>
<dbReference type="InterPro" id="IPR001041">
    <property type="entry name" value="2Fe-2S_ferredoxin-type"/>
</dbReference>
<dbReference type="NCBIfam" id="TIGR02008">
    <property type="entry name" value="fdx_plant"/>
    <property type="match status" value="1"/>
</dbReference>
<dbReference type="OrthoDB" id="462043at2"/>
<evidence type="ECO:0000256" key="1">
    <source>
        <dbReference type="ARBA" id="ARBA00007874"/>
    </source>
</evidence>
<evidence type="ECO:0000256" key="8">
    <source>
        <dbReference type="ARBA" id="ARBA00034078"/>
    </source>
</evidence>
<evidence type="ECO:0000256" key="4">
    <source>
        <dbReference type="ARBA" id="ARBA00022723"/>
    </source>
</evidence>
<dbReference type="InterPro" id="IPR006058">
    <property type="entry name" value="2Fe2S_fd_BS"/>
</dbReference>
<keyword evidence="4" id="KW-0479">Metal-binding</keyword>
<gene>
    <name evidence="10" type="ORF">PL9214290455</name>
</gene>
<evidence type="ECO:0000259" key="9">
    <source>
        <dbReference type="PROSITE" id="PS51085"/>
    </source>
</evidence>
<feature type="domain" description="2Fe-2S ferredoxin-type" evidence="9">
    <location>
        <begin position="66"/>
        <end position="156"/>
    </location>
</feature>
<evidence type="ECO:0000313" key="11">
    <source>
        <dbReference type="Proteomes" id="UP000184315"/>
    </source>
</evidence>
<dbReference type="AlphaFoldDB" id="A0A1J1LEI6"/>
<evidence type="ECO:0000256" key="5">
    <source>
        <dbReference type="ARBA" id="ARBA00022982"/>
    </source>
</evidence>
<evidence type="ECO:0000256" key="2">
    <source>
        <dbReference type="ARBA" id="ARBA00022448"/>
    </source>
</evidence>
<keyword evidence="11" id="KW-1185">Reference proteome</keyword>
<evidence type="ECO:0000256" key="3">
    <source>
        <dbReference type="ARBA" id="ARBA00022714"/>
    </source>
</evidence>
<comment type="cofactor">
    <cofactor evidence="8">
        <name>[2Fe-2S] cluster</name>
        <dbReference type="ChEBI" id="CHEBI:190135"/>
    </cofactor>
</comment>
<dbReference type="GO" id="GO:0051537">
    <property type="term" value="F:2 iron, 2 sulfur cluster binding"/>
    <property type="evidence" value="ECO:0007669"/>
    <property type="project" value="UniProtKB-KW"/>
</dbReference>
<name>A0A1J1LEI6_9CYAN</name>
<dbReference type="STRING" id="671072.PL9214290455"/>
<dbReference type="CDD" id="cd00207">
    <property type="entry name" value="fer2"/>
    <property type="match status" value="1"/>
</dbReference>
<evidence type="ECO:0000313" key="10">
    <source>
        <dbReference type="EMBL" id="CUR30864.1"/>
    </source>
</evidence>
<dbReference type="PANTHER" id="PTHR43112:SF3">
    <property type="entry name" value="FERREDOXIN-2, CHLOROPLASTIC"/>
    <property type="match status" value="1"/>
</dbReference>
<dbReference type="PANTHER" id="PTHR43112">
    <property type="entry name" value="FERREDOXIN"/>
    <property type="match status" value="1"/>
</dbReference>
<dbReference type="InterPro" id="IPR010241">
    <property type="entry name" value="Fd_pln"/>
</dbReference>
<dbReference type="Proteomes" id="UP000184315">
    <property type="component" value="Unassembled WGS sequence"/>
</dbReference>
<dbReference type="Pfam" id="PF00111">
    <property type="entry name" value="Fer2"/>
    <property type="match status" value="1"/>
</dbReference>
<keyword evidence="2" id="KW-0813">Transport</keyword>
<keyword evidence="3" id="KW-0001">2Fe-2S</keyword>
<evidence type="ECO:0000256" key="6">
    <source>
        <dbReference type="ARBA" id="ARBA00023004"/>
    </source>
</evidence>
<comment type="similarity">
    <text evidence="1">Belongs to the 2Fe2S plant-type ferredoxin family.</text>
</comment>
<dbReference type="GO" id="GO:0022900">
    <property type="term" value="P:electron transport chain"/>
    <property type="evidence" value="ECO:0007669"/>
    <property type="project" value="InterPro"/>
</dbReference>
<dbReference type="EMBL" id="CZDF01000132">
    <property type="protein sequence ID" value="CUR30864.1"/>
    <property type="molecule type" value="Genomic_DNA"/>
</dbReference>
<evidence type="ECO:0000256" key="7">
    <source>
        <dbReference type="ARBA" id="ARBA00023014"/>
    </source>
</evidence>
<reference evidence="11" key="1">
    <citation type="submission" date="2015-10" db="EMBL/GenBank/DDBJ databases">
        <authorList>
            <person name="Regsiter A."/>
            <person name="william w."/>
        </authorList>
    </citation>
    <scope>NUCLEOTIDE SEQUENCE [LARGE SCALE GENOMIC DNA]</scope>
</reference>
<dbReference type="GO" id="GO:0046872">
    <property type="term" value="F:metal ion binding"/>
    <property type="evidence" value="ECO:0007669"/>
    <property type="project" value="UniProtKB-KW"/>
</dbReference>
<dbReference type="GO" id="GO:0009055">
    <property type="term" value="F:electron transfer activity"/>
    <property type="evidence" value="ECO:0007669"/>
    <property type="project" value="InterPro"/>
</dbReference>